<accession>A0A0F9WPG9</accession>
<evidence type="ECO:0000313" key="1">
    <source>
        <dbReference type="EMBL" id="KKN80613.1"/>
    </source>
</evidence>
<reference evidence="1" key="1">
    <citation type="journal article" date="2015" name="Nature">
        <title>Complex archaea that bridge the gap between prokaryotes and eukaryotes.</title>
        <authorList>
            <person name="Spang A."/>
            <person name="Saw J.H."/>
            <person name="Jorgensen S.L."/>
            <person name="Zaremba-Niedzwiedzka K."/>
            <person name="Martijn J."/>
            <person name="Lind A.E."/>
            <person name="van Eijk R."/>
            <person name="Schleper C."/>
            <person name="Guy L."/>
            <person name="Ettema T.J."/>
        </authorList>
    </citation>
    <scope>NUCLEOTIDE SEQUENCE</scope>
</reference>
<proteinExistence type="predicted"/>
<sequence length="225" mass="24576">MHRSHGAISDKVAMSSSHSVTCSVVLAHLSYSRPPYKETVESTQPRSMLQVQAMVTRHGLDTMLISERQPCALAGGIVPGDGELVHYRMMVDSIFGEPVSKDSALDLAHSINVYPVDLDELAAISHSLHHQPISQLPLINRMASMLAPMLLAQGLNSSLDVAGVSASSFANEGQVRHFTNHLDTWMRSMLADQNLDEDLASPAIDKAKRFLCVDEKAPTKSHNLR</sequence>
<name>A0A0F9WPG9_9ZZZZ</name>
<protein>
    <submittedName>
        <fullName evidence="1">Uncharacterized protein</fullName>
    </submittedName>
</protein>
<organism evidence="1">
    <name type="scientific">marine sediment metagenome</name>
    <dbReference type="NCBI Taxonomy" id="412755"/>
    <lineage>
        <taxon>unclassified sequences</taxon>
        <taxon>metagenomes</taxon>
        <taxon>ecological metagenomes</taxon>
    </lineage>
</organism>
<dbReference type="EMBL" id="LAZR01000228">
    <property type="protein sequence ID" value="KKN80613.1"/>
    <property type="molecule type" value="Genomic_DNA"/>
</dbReference>
<comment type="caution">
    <text evidence="1">The sequence shown here is derived from an EMBL/GenBank/DDBJ whole genome shotgun (WGS) entry which is preliminary data.</text>
</comment>
<gene>
    <name evidence="1" type="ORF">LCGC14_0328320</name>
</gene>
<dbReference type="AlphaFoldDB" id="A0A0F9WPG9"/>